<dbReference type="GO" id="GO:0004386">
    <property type="term" value="F:helicase activity"/>
    <property type="evidence" value="ECO:0007669"/>
    <property type="project" value="UniProtKB-KW"/>
</dbReference>
<evidence type="ECO:0000259" key="7">
    <source>
        <dbReference type="PROSITE" id="PS51194"/>
    </source>
</evidence>
<dbReference type="CDD" id="cd17990">
    <property type="entry name" value="DEXHc_HrpB"/>
    <property type="match status" value="1"/>
</dbReference>
<reference evidence="8 9" key="1">
    <citation type="submission" date="2018-09" db="EMBL/GenBank/DDBJ databases">
        <authorList>
            <person name="Grouzdev D.S."/>
            <person name="Krutkina M.S."/>
        </authorList>
    </citation>
    <scope>NUCLEOTIDE SEQUENCE [LARGE SCALE GENOMIC DNA]</scope>
    <source>
        <strain evidence="8 9">RmlP001</strain>
    </source>
</reference>
<dbReference type="FunFam" id="3.40.50.300:FF:002125">
    <property type="entry name" value="ATP-dependent helicase HrpB"/>
    <property type="match status" value="1"/>
</dbReference>
<keyword evidence="4" id="KW-0067">ATP-binding</keyword>
<dbReference type="PANTHER" id="PTHR43519">
    <property type="entry name" value="ATP-DEPENDENT RNA HELICASE HRPB"/>
    <property type="match status" value="1"/>
</dbReference>
<sequence>MPPNPAPTAIRLPIDDVLPDIAAALAGAASAVLVAPPGAGKTTRVPLALLDAPWVRGGRVLVLEPRRLAARAAAERMAATLGEALGATVGLRARFDTVVSPRTRIEVVTEGVFTRTVLDDPELAGIAAVIFDEYHERSLDADAGLALALDVQGALRPDLRILVMSATLDGARVADLLEGAPVVVSEGRAFPVETRWVGRDPERRIEEVMAEAVLAALRAERGSVLAFLPGQGEINRTASLLAERLRPGEAEVAPLYGALDRAAQDRAVRPSPTGSRKVVLATSIAESSLTIEGIRVVVDSGLSRVPRYEPDLGLTRLETARVSRASADQRRGRAGRTEPGLCIRLWAEAAEGAMPAFARPEMLDADLSGLVLDLATWGVGDPASLRWLDPPPGPAVTEARRLLRDIGAFDGAGAVTPEGRAVARIAAPPRIARMVVEAARRGSAALGGEVAALLVERGLGGAGADVGERLERWRRDRMPKSENARGLARTFARQGRGAAGTGTGATGDAAALSPGAVLALAFPDRIAKARGKPGEFLLANGRAAALEPHTALARAPFLAVGEIAGRASSTRILLAAALDAAEVAAAAGDAIRTADELTFDPARAALAARRTTRLGAILLGESHLPVPGDAAAAEVLAEGLGRLGVERLPWSKGLSQWRDRVAFLRGAEGDAWPDLSDGALRRTMAAWLAPFLLGRSGLKDVTAEDLGQALDALLDRSLHRRLDAEAPTHFEAPTGSRVPVDYAAEGGPAISVRVQELFGLQRHPALAGGRVPLTLQLLSPAHRPIQITRDLPGFWRGSWAAVRSEMRGRYPRHPWPDDPAAAAPTMRAKPRGT</sequence>
<dbReference type="InterPro" id="IPR049614">
    <property type="entry name" value="HrpB_DEXH"/>
</dbReference>
<dbReference type="PANTHER" id="PTHR43519:SF1">
    <property type="entry name" value="ATP-DEPENDENT RNA HELICASE HRPB"/>
    <property type="match status" value="1"/>
</dbReference>
<feature type="domain" description="Helicase C-terminal" evidence="7">
    <location>
        <begin position="200"/>
        <end position="378"/>
    </location>
</feature>
<dbReference type="GO" id="GO:0016787">
    <property type="term" value="F:hydrolase activity"/>
    <property type="evidence" value="ECO:0007669"/>
    <property type="project" value="UniProtKB-KW"/>
</dbReference>
<evidence type="ECO:0000259" key="6">
    <source>
        <dbReference type="PROSITE" id="PS51192"/>
    </source>
</evidence>
<evidence type="ECO:0000313" key="8">
    <source>
        <dbReference type="EMBL" id="RYB03928.1"/>
    </source>
</evidence>
<dbReference type="EMBL" id="QYBC01000012">
    <property type="protein sequence ID" value="RYB03928.1"/>
    <property type="molecule type" value="Genomic_DNA"/>
</dbReference>
<proteinExistence type="predicted"/>
<dbReference type="Gene3D" id="1.20.120.1080">
    <property type="match status" value="1"/>
</dbReference>
<evidence type="ECO:0000256" key="1">
    <source>
        <dbReference type="ARBA" id="ARBA00022741"/>
    </source>
</evidence>
<evidence type="ECO:0000313" key="9">
    <source>
        <dbReference type="Proteomes" id="UP000289411"/>
    </source>
</evidence>
<dbReference type="InterPro" id="IPR001650">
    <property type="entry name" value="Helicase_C-like"/>
</dbReference>
<evidence type="ECO:0000256" key="3">
    <source>
        <dbReference type="ARBA" id="ARBA00022806"/>
    </source>
</evidence>
<dbReference type="PROSITE" id="PS51192">
    <property type="entry name" value="HELICASE_ATP_BIND_1"/>
    <property type="match status" value="1"/>
</dbReference>
<accession>A0A4Q2RD83</accession>
<feature type="domain" description="Helicase ATP-binding" evidence="6">
    <location>
        <begin position="22"/>
        <end position="186"/>
    </location>
</feature>
<dbReference type="InterPro" id="IPR007502">
    <property type="entry name" value="Helicase-assoc_dom"/>
</dbReference>
<dbReference type="Proteomes" id="UP000289411">
    <property type="component" value="Unassembled WGS sequence"/>
</dbReference>
<dbReference type="Pfam" id="PF08482">
    <property type="entry name" value="HrpB_C"/>
    <property type="match status" value="1"/>
</dbReference>
<keyword evidence="1" id="KW-0547">Nucleotide-binding</keyword>
<name>A0A4Q2RD83_9HYPH</name>
<dbReference type="Pfam" id="PF00270">
    <property type="entry name" value="DEAD"/>
    <property type="match status" value="1"/>
</dbReference>
<dbReference type="PIRSF" id="PIRSF005496">
    <property type="entry name" value="ATP_hel_hrpB"/>
    <property type="match status" value="1"/>
</dbReference>
<dbReference type="Gene3D" id="3.40.50.300">
    <property type="entry name" value="P-loop containing nucleotide triphosphate hydrolases"/>
    <property type="match status" value="2"/>
</dbReference>
<evidence type="ECO:0000256" key="4">
    <source>
        <dbReference type="ARBA" id="ARBA00022840"/>
    </source>
</evidence>
<reference evidence="8 9" key="2">
    <citation type="submission" date="2019-02" db="EMBL/GenBank/DDBJ databases">
        <title>'Lichenibacterium ramalinii' gen. nov. sp. nov., 'Lichenibacterium minor' gen. nov. sp. nov.</title>
        <authorList>
            <person name="Pankratov T."/>
        </authorList>
    </citation>
    <scope>NUCLEOTIDE SEQUENCE [LARGE SCALE GENOMIC DNA]</scope>
    <source>
        <strain evidence="8 9">RmlP001</strain>
    </source>
</reference>
<evidence type="ECO:0000256" key="2">
    <source>
        <dbReference type="ARBA" id="ARBA00022801"/>
    </source>
</evidence>
<keyword evidence="3 8" id="KW-0347">Helicase</keyword>
<evidence type="ECO:0000256" key="5">
    <source>
        <dbReference type="SAM" id="MobiDB-lite"/>
    </source>
</evidence>
<dbReference type="InterPro" id="IPR013689">
    <property type="entry name" value="RNA_helicase_ATP-dep_HrpB_C"/>
</dbReference>
<dbReference type="CDD" id="cd18791">
    <property type="entry name" value="SF2_C_RHA"/>
    <property type="match status" value="1"/>
</dbReference>
<dbReference type="SMART" id="SM00490">
    <property type="entry name" value="HELICc"/>
    <property type="match status" value="1"/>
</dbReference>
<keyword evidence="2" id="KW-0378">Hydrolase</keyword>
<dbReference type="GO" id="GO:0005524">
    <property type="term" value="F:ATP binding"/>
    <property type="evidence" value="ECO:0007669"/>
    <property type="project" value="UniProtKB-KW"/>
</dbReference>
<comment type="caution">
    <text evidence="8">The sequence shown here is derived from an EMBL/GenBank/DDBJ whole genome shotgun (WGS) entry which is preliminary data.</text>
</comment>
<dbReference type="InterPro" id="IPR014001">
    <property type="entry name" value="Helicase_ATP-bd"/>
</dbReference>
<dbReference type="SMART" id="SM00487">
    <property type="entry name" value="DEXDc"/>
    <property type="match status" value="1"/>
</dbReference>
<dbReference type="SMART" id="SM00847">
    <property type="entry name" value="HA2"/>
    <property type="match status" value="1"/>
</dbReference>
<keyword evidence="9" id="KW-1185">Reference proteome</keyword>
<dbReference type="GO" id="GO:0003676">
    <property type="term" value="F:nucleic acid binding"/>
    <property type="evidence" value="ECO:0007669"/>
    <property type="project" value="InterPro"/>
</dbReference>
<dbReference type="NCBIfam" id="TIGR01970">
    <property type="entry name" value="DEAH_box_HrpB"/>
    <property type="match status" value="1"/>
</dbReference>
<dbReference type="PROSITE" id="PS51194">
    <property type="entry name" value="HELICASE_CTER"/>
    <property type="match status" value="1"/>
</dbReference>
<protein>
    <submittedName>
        <fullName evidence="8">ATP-dependent helicase HrpB</fullName>
    </submittedName>
</protein>
<dbReference type="InterPro" id="IPR010225">
    <property type="entry name" value="HrpB"/>
</dbReference>
<organism evidence="8 9">
    <name type="scientific">Lichenibacterium ramalinae</name>
    <dbReference type="NCBI Taxonomy" id="2316527"/>
    <lineage>
        <taxon>Bacteria</taxon>
        <taxon>Pseudomonadati</taxon>
        <taxon>Pseudomonadota</taxon>
        <taxon>Alphaproteobacteria</taxon>
        <taxon>Hyphomicrobiales</taxon>
        <taxon>Lichenihabitantaceae</taxon>
        <taxon>Lichenibacterium</taxon>
    </lineage>
</organism>
<gene>
    <name evidence="8" type="primary">hrpB</name>
    <name evidence="8" type="ORF">D3272_15140</name>
</gene>
<feature type="region of interest" description="Disordered" evidence="5">
    <location>
        <begin position="809"/>
        <end position="833"/>
    </location>
</feature>
<dbReference type="InterPro" id="IPR027417">
    <property type="entry name" value="P-loop_NTPase"/>
</dbReference>
<dbReference type="Pfam" id="PF00271">
    <property type="entry name" value="Helicase_C"/>
    <property type="match status" value="1"/>
</dbReference>
<dbReference type="OrthoDB" id="9805617at2"/>
<dbReference type="SUPFAM" id="SSF52540">
    <property type="entry name" value="P-loop containing nucleoside triphosphate hydrolases"/>
    <property type="match status" value="1"/>
</dbReference>
<dbReference type="AlphaFoldDB" id="A0A4Q2RD83"/>
<dbReference type="RefSeq" id="WP_129220046.1">
    <property type="nucleotide sequence ID" value="NZ_QYBC01000012.1"/>
</dbReference>
<feature type="region of interest" description="Disordered" evidence="5">
    <location>
        <begin position="481"/>
        <end position="504"/>
    </location>
</feature>
<dbReference type="InterPro" id="IPR011545">
    <property type="entry name" value="DEAD/DEAH_box_helicase_dom"/>
</dbReference>